<reference evidence="4 5" key="1">
    <citation type="submission" date="2018-09" db="EMBL/GenBank/DDBJ databases">
        <title>Complete genome sequence of Euzebya sp. DY32-46 isolated from seawater of Pacific Ocean.</title>
        <authorList>
            <person name="Xu L."/>
            <person name="Wu Y.-H."/>
            <person name="Xu X.-W."/>
        </authorList>
    </citation>
    <scope>NUCLEOTIDE SEQUENCE [LARGE SCALE GENOMIC DNA]</scope>
    <source>
        <strain evidence="4 5">DY32-46</strain>
        <plasmid evidence="5">pedy32-46i</plasmid>
    </source>
</reference>
<dbReference type="Pfam" id="PF25390">
    <property type="entry name" value="WD40_RLD"/>
    <property type="match status" value="1"/>
</dbReference>
<gene>
    <name evidence="4" type="ORF">DVS28_b0326</name>
</gene>
<dbReference type="InterPro" id="IPR058923">
    <property type="entry name" value="RCC1-like_dom"/>
</dbReference>
<dbReference type="EMBL" id="CP031166">
    <property type="protein sequence ID" value="AXV10096.1"/>
    <property type="molecule type" value="Genomic_DNA"/>
</dbReference>
<dbReference type="GO" id="GO:0005085">
    <property type="term" value="F:guanyl-nucleotide exchange factor activity"/>
    <property type="evidence" value="ECO:0007669"/>
    <property type="project" value="TreeGrafter"/>
</dbReference>
<proteinExistence type="predicted"/>
<dbReference type="PRINTS" id="PR00633">
    <property type="entry name" value="RCCNDNSATION"/>
</dbReference>
<dbReference type="AlphaFoldDB" id="A0A346Y6J9"/>
<dbReference type="Proteomes" id="UP000264006">
    <property type="component" value="Plasmid pEDY32-46I"/>
</dbReference>
<accession>A0A346Y6J9</accession>
<dbReference type="KEGG" id="euz:DVS28_b0326"/>
<dbReference type="InterPro" id="IPR009091">
    <property type="entry name" value="RCC1/BLIP-II"/>
</dbReference>
<dbReference type="GO" id="GO:0005737">
    <property type="term" value="C:cytoplasm"/>
    <property type="evidence" value="ECO:0007669"/>
    <property type="project" value="TreeGrafter"/>
</dbReference>
<keyword evidence="1" id="KW-0344">Guanine-nucleotide releasing factor</keyword>
<dbReference type="SUPFAM" id="SSF50985">
    <property type="entry name" value="RCC1/BLIP-II"/>
    <property type="match status" value="1"/>
</dbReference>
<name>A0A346Y6J9_9ACTN</name>
<dbReference type="RefSeq" id="WP_114594677.1">
    <property type="nucleotide sequence ID" value="NZ_CP031166.1"/>
</dbReference>
<evidence type="ECO:0000256" key="2">
    <source>
        <dbReference type="ARBA" id="ARBA00022737"/>
    </source>
</evidence>
<protein>
    <submittedName>
        <fullName evidence="4">BNR repeat domain protein</fullName>
    </submittedName>
</protein>
<keyword evidence="2" id="KW-0677">Repeat</keyword>
<feature type="domain" description="RCC1-like" evidence="3">
    <location>
        <begin position="59"/>
        <end position="406"/>
    </location>
</feature>
<dbReference type="PANTHER" id="PTHR45982:SF1">
    <property type="entry name" value="REGULATOR OF CHROMOSOME CONDENSATION"/>
    <property type="match status" value="1"/>
</dbReference>
<keyword evidence="5" id="KW-1185">Reference proteome</keyword>
<evidence type="ECO:0000313" key="5">
    <source>
        <dbReference type="Proteomes" id="UP000264006"/>
    </source>
</evidence>
<keyword evidence="4" id="KW-0614">Plasmid</keyword>
<geneLocation type="plasmid" evidence="5">
    <name>pedy32-46i</name>
</geneLocation>
<evidence type="ECO:0000313" key="4">
    <source>
        <dbReference type="EMBL" id="AXV10096.1"/>
    </source>
</evidence>
<dbReference type="PANTHER" id="PTHR45982">
    <property type="entry name" value="REGULATOR OF CHROMOSOME CONDENSATION"/>
    <property type="match status" value="1"/>
</dbReference>
<dbReference type="OrthoDB" id="9796385at2"/>
<dbReference type="InterPro" id="IPR000408">
    <property type="entry name" value="Reg_chr_condens"/>
</dbReference>
<organism evidence="4 5">
    <name type="scientific">Euzebya pacifica</name>
    <dbReference type="NCBI Taxonomy" id="1608957"/>
    <lineage>
        <taxon>Bacteria</taxon>
        <taxon>Bacillati</taxon>
        <taxon>Actinomycetota</taxon>
        <taxon>Nitriliruptoria</taxon>
        <taxon>Euzebyales</taxon>
    </lineage>
</organism>
<sequence length="408" mass="40953">MRDQPSTHPRAAVVGVCLLATVCLLVAASSLTRTTSAAFTDTTETTAGFVADIPPTPTLAWGNGSRGQLGDGTTTNTQATPTPVAGAHTFHMAAAGDQYTCAIDAAGAAWCWGAGFNGRLGDGTVDVQRSTPVAVSGGHIFAAIGAGQNHTCAIDTTGAAWCWGAASNGQLGIGVETADQSVPTAVLGGHTFTDISVGVEFSCGLDTDGAAWCWGEGSSGRLGNGGTTDQRTPSPVHGTHVFTAISAGLAHACAIDTVGSAWCWGYSSNGPLGNGSVTGFHSTPVAVLGGHTFTDITAGYFHTCAIDTAGAMWCWGDGLRGQRGDGTTTRPQGTPVAVLGNITASRIAAGSNHTCAIDTTAAAWCWGWNSQGQLGDGMTQDQTSPVAVVGGHVFSDVSGGSSHTIAVP</sequence>
<evidence type="ECO:0000259" key="3">
    <source>
        <dbReference type="Pfam" id="PF25390"/>
    </source>
</evidence>
<dbReference type="Gene3D" id="2.130.10.30">
    <property type="entry name" value="Regulator of chromosome condensation 1/beta-lactamase-inhibitor protein II"/>
    <property type="match status" value="2"/>
</dbReference>
<evidence type="ECO:0000256" key="1">
    <source>
        <dbReference type="ARBA" id="ARBA00022658"/>
    </source>
</evidence>
<dbReference type="PROSITE" id="PS50012">
    <property type="entry name" value="RCC1_3"/>
    <property type="match status" value="7"/>
</dbReference>
<dbReference type="InterPro" id="IPR051553">
    <property type="entry name" value="Ran_GTPase-activating"/>
</dbReference>